<gene>
    <name evidence="1" type="ORF">SBAD_LOCUS13019</name>
</gene>
<accession>A0A183JAX1</accession>
<reference evidence="3" key="1">
    <citation type="submission" date="2016-06" db="UniProtKB">
        <authorList>
            <consortium name="WormBaseParasite"/>
        </authorList>
    </citation>
    <scope>IDENTIFICATION</scope>
</reference>
<evidence type="ECO:0000313" key="2">
    <source>
        <dbReference type="Proteomes" id="UP000270296"/>
    </source>
</evidence>
<sequence>MFGTTTAGSQFMQPLIGPSRMSLSCWYNLGLILARKPLRAKLP</sequence>
<dbReference type="WBParaSite" id="SBAD_0001343401-mRNA-1">
    <property type="protein sequence ID" value="SBAD_0001343401-mRNA-1"/>
    <property type="gene ID" value="SBAD_0001343401"/>
</dbReference>
<organism evidence="3">
    <name type="scientific">Soboliphyme baturini</name>
    <dbReference type="NCBI Taxonomy" id="241478"/>
    <lineage>
        <taxon>Eukaryota</taxon>
        <taxon>Metazoa</taxon>
        <taxon>Ecdysozoa</taxon>
        <taxon>Nematoda</taxon>
        <taxon>Enoplea</taxon>
        <taxon>Dorylaimia</taxon>
        <taxon>Dioctophymatida</taxon>
        <taxon>Dioctophymatoidea</taxon>
        <taxon>Soboliphymatidae</taxon>
        <taxon>Soboliphyme</taxon>
    </lineage>
</organism>
<protein>
    <submittedName>
        <fullName evidence="1 3">Uncharacterized protein</fullName>
    </submittedName>
</protein>
<proteinExistence type="predicted"/>
<dbReference type="Proteomes" id="UP000270296">
    <property type="component" value="Unassembled WGS sequence"/>
</dbReference>
<keyword evidence="2" id="KW-1185">Reference proteome</keyword>
<name>A0A183JAX1_9BILA</name>
<evidence type="ECO:0000313" key="3">
    <source>
        <dbReference type="WBParaSite" id="SBAD_0001343401-mRNA-1"/>
    </source>
</evidence>
<evidence type="ECO:0000313" key="1">
    <source>
        <dbReference type="EMBL" id="VDP53413.1"/>
    </source>
</evidence>
<dbReference type="EMBL" id="UZAM01019794">
    <property type="protein sequence ID" value="VDP53413.1"/>
    <property type="molecule type" value="Genomic_DNA"/>
</dbReference>
<dbReference type="AlphaFoldDB" id="A0A183JAX1"/>
<reference evidence="1 2" key="2">
    <citation type="submission" date="2018-11" db="EMBL/GenBank/DDBJ databases">
        <authorList>
            <consortium name="Pathogen Informatics"/>
        </authorList>
    </citation>
    <scope>NUCLEOTIDE SEQUENCE [LARGE SCALE GENOMIC DNA]</scope>
</reference>